<dbReference type="GO" id="GO:0005737">
    <property type="term" value="C:cytoplasm"/>
    <property type="evidence" value="ECO:0007669"/>
    <property type="project" value="TreeGrafter"/>
</dbReference>
<dbReference type="PROSITE" id="PS51462">
    <property type="entry name" value="NUDIX"/>
    <property type="match status" value="1"/>
</dbReference>
<accession>A0A7C1FRK2</accession>
<gene>
    <name evidence="7" type="ORF">ENQ20_08590</name>
</gene>
<evidence type="ECO:0000256" key="3">
    <source>
        <dbReference type="ARBA" id="ARBA00022723"/>
    </source>
</evidence>
<evidence type="ECO:0000256" key="1">
    <source>
        <dbReference type="ARBA" id="ARBA00001946"/>
    </source>
</evidence>
<evidence type="ECO:0000256" key="4">
    <source>
        <dbReference type="ARBA" id="ARBA00022801"/>
    </source>
</evidence>
<dbReference type="CDD" id="cd18886">
    <property type="entry name" value="NUDIX_MutT_Nudt1"/>
    <property type="match status" value="1"/>
</dbReference>
<dbReference type="InterPro" id="IPR015797">
    <property type="entry name" value="NUDIX_hydrolase-like_dom_sf"/>
</dbReference>
<dbReference type="SUPFAM" id="SSF55811">
    <property type="entry name" value="Nudix"/>
    <property type="match status" value="1"/>
</dbReference>
<evidence type="ECO:0000256" key="5">
    <source>
        <dbReference type="ARBA" id="ARBA00022842"/>
    </source>
</evidence>
<dbReference type="EMBL" id="DSMG01000084">
    <property type="protein sequence ID" value="HDX31540.1"/>
    <property type="molecule type" value="Genomic_DNA"/>
</dbReference>
<dbReference type="Gene3D" id="3.90.79.10">
    <property type="entry name" value="Nucleoside Triphosphate Pyrophosphohydrolase"/>
    <property type="match status" value="1"/>
</dbReference>
<dbReference type="GO" id="GO:0046872">
    <property type="term" value="F:metal ion binding"/>
    <property type="evidence" value="ECO:0007669"/>
    <property type="project" value="UniProtKB-KW"/>
</dbReference>
<dbReference type="GO" id="GO:0016818">
    <property type="term" value="F:hydrolase activity, acting on acid anhydrides, in phosphorus-containing anhydrides"/>
    <property type="evidence" value="ECO:0007669"/>
    <property type="project" value="TreeGrafter"/>
</dbReference>
<keyword evidence="5" id="KW-0460">Magnesium</keyword>
<dbReference type="InterPro" id="IPR000086">
    <property type="entry name" value="NUDIX_hydrolase_dom"/>
</dbReference>
<comment type="similarity">
    <text evidence="2">Belongs to the Nudix hydrolase family.</text>
</comment>
<comment type="cofactor">
    <cofactor evidence="1">
        <name>Mg(2+)</name>
        <dbReference type="ChEBI" id="CHEBI:18420"/>
    </cofactor>
</comment>
<name>A0A7C1FRK2_9CHLR</name>
<comment type="caution">
    <text evidence="7">The sequence shown here is derived from an EMBL/GenBank/DDBJ whole genome shotgun (WGS) entry which is preliminary data.</text>
</comment>
<evidence type="ECO:0000259" key="6">
    <source>
        <dbReference type="PROSITE" id="PS51462"/>
    </source>
</evidence>
<sequence length="183" mass="20160">MNVSEQGVRESSARHLVTPRVLIFLTSVNPTTGEREVLLLKGAPTKRLWANKYNGLGGHVEPTEDVYTAAVREVWEEAGIEVKTLTLRGIVTIDTGFDEFGRRPGVLMFVFVGETSERTVWPSTEGTLSWVAIDALAAYPLVDDLFELLPRTLEGPFFFGHYAPLSDGTLRCTFRSSGADPSV</sequence>
<dbReference type="AlphaFoldDB" id="A0A7C1FRK2"/>
<evidence type="ECO:0000313" key="7">
    <source>
        <dbReference type="EMBL" id="HDX31540.1"/>
    </source>
</evidence>
<dbReference type="PANTHER" id="PTHR43758">
    <property type="entry name" value="7,8-DIHYDRO-8-OXOGUANINE TRIPHOSPHATASE"/>
    <property type="match status" value="1"/>
</dbReference>
<protein>
    <submittedName>
        <fullName evidence="7">NUDIX domain-containing protein</fullName>
    </submittedName>
</protein>
<evidence type="ECO:0000256" key="2">
    <source>
        <dbReference type="ARBA" id="ARBA00005582"/>
    </source>
</evidence>
<dbReference type="InterPro" id="IPR020084">
    <property type="entry name" value="NUDIX_hydrolase_CS"/>
</dbReference>
<keyword evidence="3" id="KW-0479">Metal-binding</keyword>
<reference evidence="7" key="1">
    <citation type="journal article" date="2020" name="mSystems">
        <title>Genome- and Community-Level Interaction Insights into Carbon Utilization and Element Cycling Functions of Hydrothermarchaeota in Hydrothermal Sediment.</title>
        <authorList>
            <person name="Zhou Z."/>
            <person name="Liu Y."/>
            <person name="Xu W."/>
            <person name="Pan J."/>
            <person name="Luo Z.H."/>
            <person name="Li M."/>
        </authorList>
    </citation>
    <scope>NUCLEOTIDE SEQUENCE [LARGE SCALE GENOMIC DNA]</scope>
    <source>
        <strain evidence="7">SpSt-289</strain>
    </source>
</reference>
<organism evidence="7">
    <name type="scientific">Caldilinea aerophila</name>
    <dbReference type="NCBI Taxonomy" id="133453"/>
    <lineage>
        <taxon>Bacteria</taxon>
        <taxon>Bacillati</taxon>
        <taxon>Chloroflexota</taxon>
        <taxon>Caldilineae</taxon>
        <taxon>Caldilineales</taxon>
        <taxon>Caldilineaceae</taxon>
        <taxon>Caldilinea</taxon>
    </lineage>
</organism>
<proteinExistence type="inferred from homology"/>
<dbReference type="PROSITE" id="PS00893">
    <property type="entry name" value="NUDIX_BOX"/>
    <property type="match status" value="1"/>
</dbReference>
<keyword evidence="4" id="KW-0378">Hydrolase</keyword>
<dbReference type="PANTHER" id="PTHR43758:SF2">
    <property type="entry name" value="OXIDIZED PURINE NUCLEOSIDE TRIPHOSPHATE HYDROLASE"/>
    <property type="match status" value="1"/>
</dbReference>
<feature type="domain" description="Nudix hydrolase" evidence="6">
    <location>
        <begin position="16"/>
        <end position="154"/>
    </location>
</feature>
<dbReference type="Pfam" id="PF00293">
    <property type="entry name" value="NUDIX"/>
    <property type="match status" value="1"/>
</dbReference>